<dbReference type="EMBL" id="CP134846">
    <property type="protein sequence ID" value="WNL16481.1"/>
    <property type="molecule type" value="Genomic_DNA"/>
</dbReference>
<name>A0AA96CUJ1_9BACT</name>
<reference evidence="1" key="1">
    <citation type="submission" date="2023-09" db="EMBL/GenBank/DDBJ databases">
        <title>Arcobacter tbilisiensis sp. nov. isolated from chicken meat in Tbilisi, Georgia.</title>
        <authorList>
            <person name="Matthias R."/>
            <person name="Zautner A.E."/>
        </authorList>
    </citation>
    <scope>NUCLEOTIDE SEQUENCE</scope>
    <source>
        <strain evidence="1">LEO 107</strain>
    </source>
</reference>
<proteinExistence type="predicted"/>
<organism evidence="1">
    <name type="scientific">Arcobacter sp. AZ-2023</name>
    <dbReference type="NCBI Taxonomy" id="3074453"/>
    <lineage>
        <taxon>Bacteria</taxon>
        <taxon>Pseudomonadati</taxon>
        <taxon>Campylobacterota</taxon>
        <taxon>Epsilonproteobacteria</taxon>
        <taxon>Campylobacterales</taxon>
        <taxon>Arcobacteraceae</taxon>
        <taxon>Arcobacter</taxon>
    </lineage>
</organism>
<protein>
    <submittedName>
        <fullName evidence="1">Uncharacterized protein</fullName>
    </submittedName>
</protein>
<accession>A0AA96CUJ1</accession>
<gene>
    <name evidence="1" type="ORF">RJG54_09745</name>
</gene>
<sequence>MTYEEWFLNQAKLHKTIMNKLADKSIDEIIEYFKYDNMKKNEPDFCPLYNLNKKCHEMEDLNCYLCACSYFRFNDKGLKDVDDKILYSYCSIDSKSGSKFISENSIHHDCSNCIIPHKKKFIKKNFNKDWLEIMKDVRVDKNNQVDIKKSLDDEINKRVKEYKNDNTKTSPFGTGLVKIREKLVSKL</sequence>
<evidence type="ECO:0000313" key="1">
    <source>
        <dbReference type="EMBL" id="WNL16481.1"/>
    </source>
</evidence>
<dbReference type="AlphaFoldDB" id="A0AA96CUJ1"/>